<reference evidence="1" key="1">
    <citation type="submission" date="2021-06" db="EMBL/GenBank/DDBJ databases">
        <title>Parelaphostrongylus tenuis whole genome reference sequence.</title>
        <authorList>
            <person name="Garwood T.J."/>
            <person name="Larsen P.A."/>
            <person name="Fountain-Jones N.M."/>
            <person name="Garbe J.R."/>
            <person name="Macchietto M.G."/>
            <person name="Kania S.A."/>
            <person name="Gerhold R.W."/>
            <person name="Richards J.E."/>
            <person name="Wolf T.M."/>
        </authorList>
    </citation>
    <scope>NUCLEOTIDE SEQUENCE</scope>
    <source>
        <strain evidence="1">MNPRO001-30</strain>
        <tissue evidence="1">Meninges</tissue>
    </source>
</reference>
<accession>A0AAD5M6N3</accession>
<proteinExistence type="predicted"/>
<name>A0AAD5M6N3_PARTN</name>
<gene>
    <name evidence="1" type="ORF">KIN20_009640</name>
</gene>
<dbReference type="AlphaFoldDB" id="A0AAD5M6N3"/>
<comment type="caution">
    <text evidence="1">The sequence shown here is derived from an EMBL/GenBank/DDBJ whole genome shotgun (WGS) entry which is preliminary data.</text>
</comment>
<keyword evidence="2" id="KW-1185">Reference proteome</keyword>
<organism evidence="1 2">
    <name type="scientific">Parelaphostrongylus tenuis</name>
    <name type="common">Meningeal worm</name>
    <dbReference type="NCBI Taxonomy" id="148309"/>
    <lineage>
        <taxon>Eukaryota</taxon>
        <taxon>Metazoa</taxon>
        <taxon>Ecdysozoa</taxon>
        <taxon>Nematoda</taxon>
        <taxon>Chromadorea</taxon>
        <taxon>Rhabditida</taxon>
        <taxon>Rhabditina</taxon>
        <taxon>Rhabditomorpha</taxon>
        <taxon>Strongyloidea</taxon>
        <taxon>Metastrongylidae</taxon>
        <taxon>Parelaphostrongylus</taxon>
    </lineage>
</organism>
<evidence type="ECO:0000313" key="2">
    <source>
        <dbReference type="Proteomes" id="UP001196413"/>
    </source>
</evidence>
<protein>
    <submittedName>
        <fullName evidence="1">Uncharacterized protein</fullName>
    </submittedName>
</protein>
<dbReference type="Proteomes" id="UP001196413">
    <property type="component" value="Unassembled WGS sequence"/>
</dbReference>
<dbReference type="EMBL" id="JAHQIW010001593">
    <property type="protein sequence ID" value="KAJ1353085.1"/>
    <property type="molecule type" value="Genomic_DNA"/>
</dbReference>
<evidence type="ECO:0000313" key="1">
    <source>
        <dbReference type="EMBL" id="KAJ1353085.1"/>
    </source>
</evidence>
<sequence length="78" mass="8537">MMESACIVIDNTVTAICTNMAQGMMSCQLPLPAMTTNVIMANWSRAMWQSVVNRAMRMLPSGPHRSHFFSATATVDGN</sequence>